<feature type="region of interest" description="Disordered" evidence="2">
    <location>
        <begin position="835"/>
        <end position="892"/>
    </location>
</feature>
<name>A0ABR3NUS7_9TELE</name>
<feature type="region of interest" description="Disordered" evidence="2">
    <location>
        <begin position="781"/>
        <end position="814"/>
    </location>
</feature>
<feature type="compositionally biased region" description="Basic and acidic residues" evidence="2">
    <location>
        <begin position="873"/>
        <end position="884"/>
    </location>
</feature>
<feature type="compositionally biased region" description="Basic and acidic residues" evidence="2">
    <location>
        <begin position="585"/>
        <end position="612"/>
    </location>
</feature>
<keyword evidence="4" id="KW-1185">Reference proteome</keyword>
<feature type="compositionally biased region" description="Basic and acidic residues" evidence="2">
    <location>
        <begin position="783"/>
        <end position="794"/>
    </location>
</feature>
<proteinExistence type="predicted"/>
<dbReference type="PANTHER" id="PTHR21616:SF2">
    <property type="entry name" value="CENTROSOME AND SPINDLE POLE-ASSOCIATED PROTEIN 1"/>
    <property type="match status" value="1"/>
</dbReference>
<evidence type="ECO:0000313" key="3">
    <source>
        <dbReference type="EMBL" id="KAL1280787.1"/>
    </source>
</evidence>
<evidence type="ECO:0008006" key="5">
    <source>
        <dbReference type="Google" id="ProtNLM"/>
    </source>
</evidence>
<dbReference type="EMBL" id="JAYMGO010000002">
    <property type="protein sequence ID" value="KAL1280787.1"/>
    <property type="molecule type" value="Genomic_DNA"/>
</dbReference>
<dbReference type="Proteomes" id="UP001558613">
    <property type="component" value="Unassembled WGS sequence"/>
</dbReference>
<dbReference type="InterPro" id="IPR026708">
    <property type="entry name" value="CSPP1"/>
</dbReference>
<feature type="region of interest" description="Disordered" evidence="2">
    <location>
        <begin position="585"/>
        <end position="660"/>
    </location>
</feature>
<sequence length="892" mass="103792">MTHFLPLPNETHQKDFRKMDEVLEKFLEDQKTKIEEEKACLEQEPPYMEMRRRTGHALQKENIPPRTSQQDGVSLPLGEEYERKKHKLQEELRNDYRKYKAEKDHWDAGDIHTVPERRRIPRAVRVRDVATLTEVCGLGWGVCSSEEDCSDEELMLLQGRRHQRERDTRTANRKGELFTETGHHTSKLQHRNRVSTSVVTQANDRSVSAASQDTVCTTGLLIGAVDLEATKQKKKERYRRELQEQIAEKQSHRRREKELDLRVPADAEKKQLFASEASAYRKQPRDDIIRVDTAEPPEGLLQYRTDPLSPCRMPFVPTHLPFLADAYKTPNNDSESLLSLSRAYCPISGVSFSTTSAEPHQLSPHSRSTHRQRILGENEVVDSGILAVPAHHAKTDRLSYKEELRKQIEERATQRRVDREEKRRLEAELEADMRAYEPWGRGGAGAPLRDSTGNLITDLKQMHLLNAAAVAPPPQRPERPGFVEIHTPQFARGNVFNQMLSPQQLLEQDQYKAYLRHQIEEKRRKQAEERERMRAEEEREDRRLAEQREKIRREYEEEQESRKCRELEQKLKNEELARLVEERRREAEKKKKEEEEKEKAAVRKQEEQERQIRLQQVQRAPSPPIPTLQKKHRNPTNATDFPAFRAPPSPEIRNNQRTEKDRSEVVNELCVLRRRLRSEQRRLEEQLLQTEWEHFPSPFTDRHRTDVFDMARLRMPVRGPSARGTEPISSKGADDIMYRDAFMPLPRTRQSRNRDVDGGRGSVLLSESEFIDQNGVAFPVPPDVDRKSAKLSARERRRLANVQSAERKPVQIQSFSMRKLRDTNTPRMKRLQAFGHRNTTAGGCSDDDDEASRGDEHFTLQSPGRPSSIDTEPWIRAESSDTLRRLMSGSEL</sequence>
<keyword evidence="1" id="KW-0175">Coiled coil</keyword>
<reference evidence="3 4" key="1">
    <citation type="submission" date="2023-09" db="EMBL/GenBank/DDBJ databases">
        <authorList>
            <person name="Wang M."/>
        </authorList>
    </citation>
    <scope>NUCLEOTIDE SEQUENCE [LARGE SCALE GENOMIC DNA]</scope>
    <source>
        <strain evidence="3">GT-2023</strain>
        <tissue evidence="3">Liver</tissue>
    </source>
</reference>
<protein>
    <recommendedName>
        <fullName evidence="5">Centrosome and spindle pole associated protein 1</fullName>
    </recommendedName>
</protein>
<comment type="caution">
    <text evidence="3">The sequence shown here is derived from an EMBL/GenBank/DDBJ whole genome shotgun (WGS) entry which is preliminary data.</text>
</comment>
<feature type="coiled-coil region" evidence="1">
    <location>
        <begin position="224"/>
        <end position="259"/>
    </location>
</feature>
<gene>
    <name evidence="3" type="ORF">QQF64_015387</name>
</gene>
<feature type="coiled-coil region" evidence="1">
    <location>
        <begin position="666"/>
        <end position="693"/>
    </location>
</feature>
<feature type="compositionally biased region" description="Polar residues" evidence="2">
    <location>
        <begin position="859"/>
        <end position="870"/>
    </location>
</feature>
<evidence type="ECO:0000256" key="1">
    <source>
        <dbReference type="SAM" id="Coils"/>
    </source>
</evidence>
<organism evidence="3 4">
    <name type="scientific">Cirrhinus molitorella</name>
    <name type="common">mud carp</name>
    <dbReference type="NCBI Taxonomy" id="172907"/>
    <lineage>
        <taxon>Eukaryota</taxon>
        <taxon>Metazoa</taxon>
        <taxon>Chordata</taxon>
        <taxon>Craniata</taxon>
        <taxon>Vertebrata</taxon>
        <taxon>Euteleostomi</taxon>
        <taxon>Actinopterygii</taxon>
        <taxon>Neopterygii</taxon>
        <taxon>Teleostei</taxon>
        <taxon>Ostariophysi</taxon>
        <taxon>Cypriniformes</taxon>
        <taxon>Cyprinidae</taxon>
        <taxon>Labeoninae</taxon>
        <taxon>Labeonini</taxon>
        <taxon>Cirrhinus</taxon>
    </lineage>
</organism>
<evidence type="ECO:0000313" key="4">
    <source>
        <dbReference type="Proteomes" id="UP001558613"/>
    </source>
</evidence>
<dbReference type="PANTHER" id="PTHR21616">
    <property type="entry name" value="CENTROSOME SPINDLE POLE ASSOCIATED PROTEIN"/>
    <property type="match status" value="1"/>
</dbReference>
<evidence type="ECO:0000256" key="2">
    <source>
        <dbReference type="SAM" id="MobiDB-lite"/>
    </source>
</evidence>
<accession>A0ABR3NUS7</accession>